<feature type="domain" description="Aminotransferase class V" evidence="12">
    <location>
        <begin position="23"/>
        <end position="383"/>
    </location>
</feature>
<name>A0A239WQN2_9ACTN</name>
<dbReference type="GO" id="GO:0031071">
    <property type="term" value="F:cysteine desulfurase activity"/>
    <property type="evidence" value="ECO:0007669"/>
    <property type="project" value="UniProtKB-EC"/>
</dbReference>
<keyword evidence="8" id="KW-0411">Iron-sulfur</keyword>
<keyword evidence="4 13" id="KW-0808">Transferase</keyword>
<dbReference type="Gene3D" id="1.10.260.50">
    <property type="match status" value="1"/>
</dbReference>
<evidence type="ECO:0000256" key="9">
    <source>
        <dbReference type="ARBA" id="ARBA00050776"/>
    </source>
</evidence>
<evidence type="ECO:0000313" key="13">
    <source>
        <dbReference type="EMBL" id="SNV36506.1"/>
    </source>
</evidence>
<dbReference type="InterPro" id="IPR015424">
    <property type="entry name" value="PyrdxlP-dep_Trfase"/>
</dbReference>
<proteinExistence type="inferred from homology"/>
<dbReference type="Pfam" id="PF00266">
    <property type="entry name" value="Aminotran_5"/>
    <property type="match status" value="1"/>
</dbReference>
<feature type="region of interest" description="Disordered" evidence="11">
    <location>
        <begin position="1"/>
        <end position="22"/>
    </location>
</feature>
<feature type="compositionally biased region" description="Basic and acidic residues" evidence="11">
    <location>
        <begin position="1"/>
        <end position="17"/>
    </location>
</feature>
<dbReference type="Gene3D" id="3.40.640.10">
    <property type="entry name" value="Type I PLP-dependent aspartate aminotransferase-like (Major domain)"/>
    <property type="match status" value="1"/>
</dbReference>
<dbReference type="InterPro" id="IPR000192">
    <property type="entry name" value="Aminotrans_V_dom"/>
</dbReference>
<dbReference type="PIRSF" id="PIRSF005572">
    <property type="entry name" value="NifS"/>
    <property type="match status" value="1"/>
</dbReference>
<reference evidence="13 14" key="1">
    <citation type="submission" date="2017-06" db="EMBL/GenBank/DDBJ databases">
        <authorList>
            <consortium name="Pathogen Informatics"/>
        </authorList>
    </citation>
    <scope>NUCLEOTIDE SEQUENCE [LARGE SCALE GENOMIC DNA]</scope>
    <source>
        <strain evidence="13 14">NCTC11865</strain>
    </source>
</reference>
<accession>A0A239WQN2</accession>
<dbReference type="GO" id="GO:0051536">
    <property type="term" value="F:iron-sulfur cluster binding"/>
    <property type="evidence" value="ECO:0007669"/>
    <property type="project" value="UniProtKB-KW"/>
</dbReference>
<dbReference type="InterPro" id="IPR015421">
    <property type="entry name" value="PyrdxlP-dep_Trfase_major"/>
</dbReference>
<evidence type="ECO:0000256" key="8">
    <source>
        <dbReference type="ARBA" id="ARBA00023014"/>
    </source>
</evidence>
<keyword evidence="5" id="KW-0479">Metal-binding</keyword>
<dbReference type="PANTHER" id="PTHR11601:SF34">
    <property type="entry name" value="CYSTEINE DESULFURASE"/>
    <property type="match status" value="1"/>
</dbReference>
<comment type="similarity">
    <text evidence="2">Belongs to the class-V pyridoxal-phosphate-dependent aminotransferase family. NifS/IscS subfamily.</text>
</comment>
<evidence type="ECO:0000256" key="4">
    <source>
        <dbReference type="ARBA" id="ARBA00022679"/>
    </source>
</evidence>
<evidence type="ECO:0000313" key="14">
    <source>
        <dbReference type="Proteomes" id="UP000215332"/>
    </source>
</evidence>
<evidence type="ECO:0000256" key="5">
    <source>
        <dbReference type="ARBA" id="ARBA00022723"/>
    </source>
</evidence>
<dbReference type="InterPro" id="IPR015422">
    <property type="entry name" value="PyrdxlP-dep_Trfase_small"/>
</dbReference>
<evidence type="ECO:0000256" key="1">
    <source>
        <dbReference type="ARBA" id="ARBA00001933"/>
    </source>
</evidence>
<evidence type="ECO:0000256" key="2">
    <source>
        <dbReference type="ARBA" id="ARBA00006490"/>
    </source>
</evidence>
<evidence type="ECO:0000256" key="7">
    <source>
        <dbReference type="ARBA" id="ARBA00023004"/>
    </source>
</evidence>
<dbReference type="EMBL" id="LT906441">
    <property type="protein sequence ID" value="SNV36506.1"/>
    <property type="molecule type" value="Genomic_DNA"/>
</dbReference>
<evidence type="ECO:0000259" key="12">
    <source>
        <dbReference type="Pfam" id="PF00266"/>
    </source>
</evidence>
<dbReference type="Proteomes" id="UP000215332">
    <property type="component" value="Chromosome 1"/>
</dbReference>
<evidence type="ECO:0000256" key="6">
    <source>
        <dbReference type="ARBA" id="ARBA00022898"/>
    </source>
</evidence>
<evidence type="ECO:0000256" key="11">
    <source>
        <dbReference type="SAM" id="MobiDB-lite"/>
    </source>
</evidence>
<organism evidence="13 14">
    <name type="scientific">Cutibacterium granulosum</name>
    <dbReference type="NCBI Taxonomy" id="33011"/>
    <lineage>
        <taxon>Bacteria</taxon>
        <taxon>Bacillati</taxon>
        <taxon>Actinomycetota</taxon>
        <taxon>Actinomycetes</taxon>
        <taxon>Propionibacteriales</taxon>
        <taxon>Propionibacteriaceae</taxon>
        <taxon>Cutibacterium</taxon>
    </lineage>
</organism>
<protein>
    <recommendedName>
        <fullName evidence="3">cysteine desulfurase</fullName>
        <ecNumber evidence="3">2.8.1.7</ecNumber>
    </recommendedName>
</protein>
<evidence type="ECO:0000256" key="3">
    <source>
        <dbReference type="ARBA" id="ARBA00012239"/>
    </source>
</evidence>
<dbReference type="eggNOG" id="COG1104">
    <property type="taxonomic scope" value="Bacteria"/>
</dbReference>
<keyword evidence="6" id="KW-0663">Pyridoxal phosphate</keyword>
<evidence type="ECO:0000256" key="10">
    <source>
        <dbReference type="RuleBase" id="RU004504"/>
    </source>
</evidence>
<dbReference type="InterPro" id="IPR016454">
    <property type="entry name" value="Cysteine_dSase"/>
</dbReference>
<dbReference type="GO" id="GO:0046872">
    <property type="term" value="F:metal ion binding"/>
    <property type="evidence" value="ECO:0007669"/>
    <property type="project" value="UniProtKB-KW"/>
</dbReference>
<dbReference type="AlphaFoldDB" id="A0A239WQN2"/>
<dbReference type="Gene3D" id="3.90.1150.10">
    <property type="entry name" value="Aspartate Aminotransferase, domain 1"/>
    <property type="match status" value="1"/>
</dbReference>
<dbReference type="RefSeq" id="WP_021103385.1">
    <property type="nucleotide sequence ID" value="NZ_JAWFFS010000099.1"/>
</dbReference>
<gene>
    <name evidence="13" type="primary">nifS</name>
    <name evidence="13" type="ORF">SAMEA4412665_01373</name>
</gene>
<sequence>MLTDHGENAQSPEPREVRRPRRTYLDHAATSPLRPCAAQAMADTPALGNPSAVHGSGRAARAMLEDAREEIAALLGVRPLEIILTSGGTEADALAILGGLAPQGRLWTSGVEHPAVAGLADPRLLGQRVSTVPVDGHGVVDLAGFAGGRGMGDGRGPRPGDVVSLMMVNNETGAVQPVAEMARMAHDAGALAHTDAVQAFGHIDVNPAELGVDLISISAHKIGGPVGIGALWVRRGVNLAPITAGGMQQAQVRSGTQAVMLARGFAAAARQAVENLDRDRAQWQAWHDLIVAEMGRLPGVHVDDAPQTSPSICHLTIDRVRATDLLLVLDSAGIDCSAGSACQAGVARPSSTMLAMGRSVDEAQGGLRISMGHTTTRKDIEQLLDVLPGAIETVRGAR</sequence>
<dbReference type="PROSITE" id="PS00595">
    <property type="entry name" value="AA_TRANSFER_CLASS_5"/>
    <property type="match status" value="1"/>
</dbReference>
<comment type="catalytic activity">
    <reaction evidence="9">
        <text>(sulfur carrier)-H + L-cysteine = (sulfur carrier)-SH + L-alanine</text>
        <dbReference type="Rhea" id="RHEA:43892"/>
        <dbReference type="Rhea" id="RHEA-COMP:14737"/>
        <dbReference type="Rhea" id="RHEA-COMP:14739"/>
        <dbReference type="ChEBI" id="CHEBI:29917"/>
        <dbReference type="ChEBI" id="CHEBI:35235"/>
        <dbReference type="ChEBI" id="CHEBI:57972"/>
        <dbReference type="ChEBI" id="CHEBI:64428"/>
        <dbReference type="EC" id="2.8.1.7"/>
    </reaction>
</comment>
<comment type="cofactor">
    <cofactor evidence="1 10">
        <name>pyridoxal 5'-phosphate</name>
        <dbReference type="ChEBI" id="CHEBI:597326"/>
    </cofactor>
</comment>
<dbReference type="InterPro" id="IPR020578">
    <property type="entry name" value="Aminotrans_V_PyrdxlP_BS"/>
</dbReference>
<keyword evidence="7" id="KW-0408">Iron</keyword>
<dbReference type="SUPFAM" id="SSF53383">
    <property type="entry name" value="PLP-dependent transferases"/>
    <property type="match status" value="1"/>
</dbReference>
<dbReference type="PANTHER" id="PTHR11601">
    <property type="entry name" value="CYSTEINE DESULFURYLASE FAMILY MEMBER"/>
    <property type="match status" value="1"/>
</dbReference>
<dbReference type="EC" id="2.8.1.7" evidence="3"/>
<dbReference type="KEGG" id="cgrn:4412665_01373"/>